<feature type="transmembrane region" description="Helical" evidence="1">
    <location>
        <begin position="298"/>
        <end position="317"/>
    </location>
</feature>
<sequence>MTDAASNRPDLPLAALLRLACAYAVATNGTILMPLIVGALMRRFGAGEDAATGFAALEIAGIAISCAVFPRWIARVPRRLAWIAMIGTLLAQAAGAWMPTLAAVGGARLVTGLFEGVLFVVVAASLSNRAAAERAWGVIILVSGVIDCALLVAAYAMPPGFVSQWLFVVFAAAFALIAWPSAAAGADAVQPAAASAGSPARPRIRWGVLLPIWGVMILVYSVLSAQWALADVVGHRIGLPPERIGPLLALVSLLGTVGALAASHRRSHELRLPILWAAQLLMGGAALWFFLVHGAADFFAAQLFVSFAYYAVTPFLTSRISSLDADGSLLSRSIVVTFVAAFIGTALAGTMLTQLGGLGCGLALGACAVLAMPFTWKAFGGGRAVT</sequence>
<feature type="transmembrane region" description="Helical" evidence="1">
    <location>
        <begin position="80"/>
        <end position="99"/>
    </location>
</feature>
<evidence type="ECO:0000313" key="3">
    <source>
        <dbReference type="Proteomes" id="UP001139353"/>
    </source>
</evidence>
<feature type="transmembrane region" description="Helical" evidence="1">
    <location>
        <begin position="50"/>
        <end position="73"/>
    </location>
</feature>
<dbReference type="SUPFAM" id="SSF103473">
    <property type="entry name" value="MFS general substrate transporter"/>
    <property type="match status" value="1"/>
</dbReference>
<feature type="transmembrane region" description="Helical" evidence="1">
    <location>
        <begin position="204"/>
        <end position="223"/>
    </location>
</feature>
<comment type="caution">
    <text evidence="2">The sequence shown here is derived from an EMBL/GenBank/DDBJ whole genome shotgun (WGS) entry which is preliminary data.</text>
</comment>
<keyword evidence="3" id="KW-1185">Reference proteome</keyword>
<dbReference type="InterPro" id="IPR036259">
    <property type="entry name" value="MFS_trans_sf"/>
</dbReference>
<keyword evidence="1" id="KW-0812">Transmembrane</keyword>
<organism evidence="2 3">
    <name type="scientific">Scleromatobacter humisilvae</name>
    <dbReference type="NCBI Taxonomy" id="2897159"/>
    <lineage>
        <taxon>Bacteria</taxon>
        <taxon>Pseudomonadati</taxon>
        <taxon>Pseudomonadota</taxon>
        <taxon>Betaproteobacteria</taxon>
        <taxon>Burkholderiales</taxon>
        <taxon>Sphaerotilaceae</taxon>
        <taxon>Scleromatobacter</taxon>
    </lineage>
</organism>
<feature type="transmembrane region" description="Helical" evidence="1">
    <location>
        <begin position="162"/>
        <end position="183"/>
    </location>
</feature>
<evidence type="ECO:0000313" key="2">
    <source>
        <dbReference type="EMBL" id="MCK9685425.1"/>
    </source>
</evidence>
<dbReference type="EMBL" id="JAJLJH010000001">
    <property type="protein sequence ID" value="MCK9685425.1"/>
    <property type="molecule type" value="Genomic_DNA"/>
</dbReference>
<feature type="transmembrane region" description="Helical" evidence="1">
    <location>
        <begin position="355"/>
        <end position="376"/>
    </location>
</feature>
<dbReference type="Gene3D" id="1.20.1250.20">
    <property type="entry name" value="MFS general substrate transporter like domains"/>
    <property type="match status" value="1"/>
</dbReference>
<dbReference type="Proteomes" id="UP001139353">
    <property type="component" value="Unassembled WGS sequence"/>
</dbReference>
<name>A0A9X1YHB9_9BURK</name>
<gene>
    <name evidence="2" type="ORF">LPC04_06860</name>
</gene>
<reference evidence="2" key="1">
    <citation type="submission" date="2021-11" db="EMBL/GenBank/DDBJ databases">
        <title>BS-T2-15 a new species belonging to the Comamonadaceae family isolated from the soil of a French oak forest.</title>
        <authorList>
            <person name="Mieszkin S."/>
            <person name="Alain K."/>
        </authorList>
    </citation>
    <scope>NUCLEOTIDE SEQUENCE</scope>
    <source>
        <strain evidence="2">BS-T2-15</strain>
    </source>
</reference>
<dbReference type="AlphaFoldDB" id="A0A9X1YHB9"/>
<evidence type="ECO:0000256" key="1">
    <source>
        <dbReference type="SAM" id="Phobius"/>
    </source>
</evidence>
<dbReference type="RefSeq" id="WP_275681428.1">
    <property type="nucleotide sequence ID" value="NZ_JAJLJH010000001.1"/>
</dbReference>
<accession>A0A9X1YHB9</accession>
<proteinExistence type="predicted"/>
<feature type="transmembrane region" description="Helical" evidence="1">
    <location>
        <begin position="243"/>
        <end position="262"/>
    </location>
</feature>
<feature type="transmembrane region" description="Helical" evidence="1">
    <location>
        <begin position="329"/>
        <end position="349"/>
    </location>
</feature>
<feature type="transmembrane region" description="Helical" evidence="1">
    <location>
        <begin position="105"/>
        <end position="124"/>
    </location>
</feature>
<feature type="transmembrane region" description="Helical" evidence="1">
    <location>
        <begin position="136"/>
        <end position="156"/>
    </location>
</feature>
<keyword evidence="1" id="KW-0472">Membrane</keyword>
<protein>
    <submittedName>
        <fullName evidence="2">MFS transporter</fullName>
    </submittedName>
</protein>
<keyword evidence="1" id="KW-1133">Transmembrane helix</keyword>
<feature type="transmembrane region" description="Helical" evidence="1">
    <location>
        <begin position="274"/>
        <end position="292"/>
    </location>
</feature>